<comment type="caution">
    <text evidence="2">The sequence shown here is derived from an EMBL/GenBank/DDBJ whole genome shotgun (WGS) entry which is preliminary data.</text>
</comment>
<reference evidence="2 3" key="1">
    <citation type="submission" date="2021-02" db="EMBL/GenBank/DDBJ databases">
        <title>Streptomyces spirodelae sp. nov., isolated from duckweed.</title>
        <authorList>
            <person name="Saimee Y."/>
            <person name="Duangmal K."/>
        </authorList>
    </citation>
    <scope>NUCLEOTIDE SEQUENCE [LARGE SCALE GENOMIC DNA]</scope>
    <source>
        <strain evidence="2 3">DW4-2</strain>
    </source>
</reference>
<keyword evidence="3" id="KW-1185">Reference proteome</keyword>
<dbReference type="Proteomes" id="UP001518976">
    <property type="component" value="Unassembled WGS sequence"/>
</dbReference>
<gene>
    <name evidence="2" type="ORF">JW592_16720</name>
</gene>
<feature type="region of interest" description="Disordered" evidence="1">
    <location>
        <begin position="1"/>
        <end position="20"/>
    </location>
</feature>
<protein>
    <submittedName>
        <fullName evidence="2">Uncharacterized protein</fullName>
    </submittedName>
</protein>
<accession>A0ABS3WVF6</accession>
<sequence length="45" mass="5013">MRRRRGGCPPRPQDAARLKETARDADVHELIEGLPHGCDSIVFKG</sequence>
<dbReference type="EMBL" id="JAFFZN010000014">
    <property type="protein sequence ID" value="MBO8187094.1"/>
    <property type="molecule type" value="Genomic_DNA"/>
</dbReference>
<name>A0ABS3WVF6_9ACTN</name>
<evidence type="ECO:0000256" key="1">
    <source>
        <dbReference type="SAM" id="MobiDB-lite"/>
    </source>
</evidence>
<evidence type="ECO:0000313" key="3">
    <source>
        <dbReference type="Proteomes" id="UP001518976"/>
    </source>
</evidence>
<dbReference type="RefSeq" id="WP_209265904.1">
    <property type="nucleotide sequence ID" value="NZ_JAFFZN010000014.1"/>
</dbReference>
<evidence type="ECO:0000313" key="2">
    <source>
        <dbReference type="EMBL" id="MBO8187094.1"/>
    </source>
</evidence>
<proteinExistence type="predicted"/>
<organism evidence="2 3">
    <name type="scientific">Streptomyces spirodelae</name>
    <dbReference type="NCBI Taxonomy" id="2812904"/>
    <lineage>
        <taxon>Bacteria</taxon>
        <taxon>Bacillati</taxon>
        <taxon>Actinomycetota</taxon>
        <taxon>Actinomycetes</taxon>
        <taxon>Kitasatosporales</taxon>
        <taxon>Streptomycetaceae</taxon>
        <taxon>Streptomyces</taxon>
    </lineage>
</organism>